<sequence>MSPQIVGVTMIVIGLLALVLAGLQHRQAVRALRADFGPMPLSLAGVLATLIAGLGALALRSVTLRL</sequence>
<dbReference type="AlphaFoldDB" id="A0A7I7MHI8"/>
<accession>A0A7I7MHI8</accession>
<dbReference type="KEGG" id="mpsc:MPSYJ_50470"/>
<keyword evidence="1" id="KW-0472">Membrane</keyword>
<keyword evidence="3" id="KW-1185">Reference proteome</keyword>
<dbReference type="EMBL" id="AP022574">
    <property type="protein sequence ID" value="BBX71586.1"/>
    <property type="molecule type" value="Genomic_DNA"/>
</dbReference>
<evidence type="ECO:0000313" key="3">
    <source>
        <dbReference type="Proteomes" id="UP000466514"/>
    </source>
</evidence>
<dbReference type="RefSeq" id="WP_163726262.1">
    <property type="nucleotide sequence ID" value="NZ_AP022574.1"/>
</dbReference>
<evidence type="ECO:0000256" key="1">
    <source>
        <dbReference type="SAM" id="Phobius"/>
    </source>
</evidence>
<keyword evidence="1" id="KW-1133">Transmembrane helix</keyword>
<protein>
    <submittedName>
        <fullName evidence="2">Uncharacterized protein</fullName>
    </submittedName>
</protein>
<gene>
    <name evidence="2" type="ORF">MPSYJ_50470</name>
</gene>
<reference evidence="2 3" key="1">
    <citation type="journal article" date="2019" name="Emerg. Microbes Infect.">
        <title>Comprehensive subspecies identification of 175 nontuberculous mycobacteria species based on 7547 genomic profiles.</title>
        <authorList>
            <person name="Matsumoto Y."/>
            <person name="Kinjo T."/>
            <person name="Motooka D."/>
            <person name="Nabeya D."/>
            <person name="Jung N."/>
            <person name="Uechi K."/>
            <person name="Horii T."/>
            <person name="Iida T."/>
            <person name="Fujita J."/>
            <person name="Nakamura S."/>
        </authorList>
    </citation>
    <scope>NUCLEOTIDE SEQUENCE [LARGE SCALE GENOMIC DNA]</scope>
    <source>
        <strain evidence="2 3">JCM 13323</strain>
    </source>
</reference>
<keyword evidence="1" id="KW-0812">Transmembrane</keyword>
<feature type="transmembrane region" description="Helical" evidence="1">
    <location>
        <begin position="41"/>
        <end position="59"/>
    </location>
</feature>
<proteinExistence type="predicted"/>
<organism evidence="2 3">
    <name type="scientific">Mycolicibacterium psychrotolerans</name>
    <dbReference type="NCBI Taxonomy" id="216929"/>
    <lineage>
        <taxon>Bacteria</taxon>
        <taxon>Bacillati</taxon>
        <taxon>Actinomycetota</taxon>
        <taxon>Actinomycetes</taxon>
        <taxon>Mycobacteriales</taxon>
        <taxon>Mycobacteriaceae</taxon>
        <taxon>Mycolicibacterium</taxon>
    </lineage>
</organism>
<dbReference type="Proteomes" id="UP000466514">
    <property type="component" value="Chromosome"/>
</dbReference>
<name>A0A7I7MHI8_9MYCO</name>
<evidence type="ECO:0000313" key="2">
    <source>
        <dbReference type="EMBL" id="BBX71586.1"/>
    </source>
</evidence>